<comment type="caution">
    <text evidence="2">The sequence shown here is derived from an EMBL/GenBank/DDBJ whole genome shotgun (WGS) entry which is preliminary data.</text>
</comment>
<dbReference type="CDD" id="cd23659">
    <property type="entry name" value="USP_At3g01520-like"/>
    <property type="match status" value="1"/>
</dbReference>
<dbReference type="PANTHER" id="PTHR46989">
    <property type="entry name" value="USP DOMAIN-CONTAINING PROTEIN"/>
    <property type="match status" value="1"/>
</dbReference>
<evidence type="ECO:0000313" key="3">
    <source>
        <dbReference type="Proteomes" id="UP000678393"/>
    </source>
</evidence>
<dbReference type="PANTHER" id="PTHR46989:SF3">
    <property type="entry name" value="USPA DOMAIN-CONTAINING PROTEIN"/>
    <property type="match status" value="1"/>
</dbReference>
<feature type="non-terminal residue" evidence="2">
    <location>
        <position position="135"/>
    </location>
</feature>
<sequence>FCKNVHKEGDHVILVYVPEVHSSKWSNAVYVHDPDVMESMMTEEELRIRGDLEVFADKLKIHGLGGRVMSVISNKPGEGINKTAEDEGVDLIVVGNKGKSSMKRSLVGSVSDYLVHHANVPVFVCKQKNKPVPPQ</sequence>
<dbReference type="InterPro" id="IPR006016">
    <property type="entry name" value="UspA"/>
</dbReference>
<organism evidence="2 3">
    <name type="scientific">Candidula unifasciata</name>
    <dbReference type="NCBI Taxonomy" id="100452"/>
    <lineage>
        <taxon>Eukaryota</taxon>
        <taxon>Metazoa</taxon>
        <taxon>Spiralia</taxon>
        <taxon>Lophotrochozoa</taxon>
        <taxon>Mollusca</taxon>
        <taxon>Gastropoda</taxon>
        <taxon>Heterobranchia</taxon>
        <taxon>Euthyneura</taxon>
        <taxon>Panpulmonata</taxon>
        <taxon>Eupulmonata</taxon>
        <taxon>Stylommatophora</taxon>
        <taxon>Helicina</taxon>
        <taxon>Helicoidea</taxon>
        <taxon>Geomitridae</taxon>
        <taxon>Candidula</taxon>
    </lineage>
</organism>
<dbReference type="EMBL" id="CAJHNH020000732">
    <property type="protein sequence ID" value="CAG5119540.1"/>
    <property type="molecule type" value="Genomic_DNA"/>
</dbReference>
<proteinExistence type="predicted"/>
<feature type="domain" description="UspA" evidence="1">
    <location>
        <begin position="6"/>
        <end position="126"/>
    </location>
</feature>
<dbReference type="Gene3D" id="3.40.50.620">
    <property type="entry name" value="HUPs"/>
    <property type="match status" value="1"/>
</dbReference>
<name>A0A8S3YWJ2_9EUPU</name>
<protein>
    <recommendedName>
        <fullName evidence="1">UspA domain-containing protein</fullName>
    </recommendedName>
</protein>
<evidence type="ECO:0000313" key="2">
    <source>
        <dbReference type="EMBL" id="CAG5119540.1"/>
    </source>
</evidence>
<accession>A0A8S3YWJ2</accession>
<dbReference type="Pfam" id="PF00582">
    <property type="entry name" value="Usp"/>
    <property type="match status" value="1"/>
</dbReference>
<gene>
    <name evidence="2" type="ORF">CUNI_LOCUS5098</name>
</gene>
<dbReference type="Proteomes" id="UP000678393">
    <property type="component" value="Unassembled WGS sequence"/>
</dbReference>
<dbReference type="OrthoDB" id="843225at2759"/>
<dbReference type="AlphaFoldDB" id="A0A8S3YWJ2"/>
<dbReference type="PRINTS" id="PR01438">
    <property type="entry name" value="UNVRSLSTRESS"/>
</dbReference>
<dbReference type="InterPro" id="IPR006015">
    <property type="entry name" value="Universal_stress_UspA"/>
</dbReference>
<evidence type="ECO:0000259" key="1">
    <source>
        <dbReference type="Pfam" id="PF00582"/>
    </source>
</evidence>
<reference evidence="2" key="1">
    <citation type="submission" date="2021-04" db="EMBL/GenBank/DDBJ databases">
        <authorList>
            <consortium name="Molecular Ecology Group"/>
        </authorList>
    </citation>
    <scope>NUCLEOTIDE SEQUENCE</scope>
</reference>
<keyword evidence="3" id="KW-1185">Reference proteome</keyword>
<dbReference type="SUPFAM" id="SSF52402">
    <property type="entry name" value="Adenine nucleotide alpha hydrolases-like"/>
    <property type="match status" value="1"/>
</dbReference>
<dbReference type="InterPro" id="IPR014729">
    <property type="entry name" value="Rossmann-like_a/b/a_fold"/>
</dbReference>